<evidence type="ECO:0000313" key="7">
    <source>
        <dbReference type="Proteomes" id="UP000660862"/>
    </source>
</evidence>
<reference evidence="6" key="2">
    <citation type="submission" date="2020-09" db="EMBL/GenBank/DDBJ databases">
        <authorList>
            <person name="Sun Q."/>
            <person name="Zhou Y."/>
        </authorList>
    </citation>
    <scope>NUCLEOTIDE SEQUENCE</scope>
    <source>
        <strain evidence="6">CGMCC 1.12195</strain>
    </source>
</reference>
<dbReference type="CDD" id="cd06171">
    <property type="entry name" value="Sigma70_r4"/>
    <property type="match status" value="1"/>
</dbReference>
<dbReference type="PRINTS" id="PR00038">
    <property type="entry name" value="HTHLUXR"/>
</dbReference>
<gene>
    <name evidence="6" type="ORF">GCM10007415_20630</name>
</gene>
<evidence type="ECO:0000313" key="6">
    <source>
        <dbReference type="EMBL" id="GGG86868.1"/>
    </source>
</evidence>
<dbReference type="EMBL" id="BMER01000001">
    <property type="protein sequence ID" value="GGG86868.1"/>
    <property type="molecule type" value="Genomic_DNA"/>
</dbReference>
<dbReference type="NCBIfam" id="TIGR02937">
    <property type="entry name" value="sigma70-ECF"/>
    <property type="match status" value="1"/>
</dbReference>
<dbReference type="Pfam" id="PF08281">
    <property type="entry name" value="Sigma70_r4_2"/>
    <property type="match status" value="1"/>
</dbReference>
<comment type="similarity">
    <text evidence="1">Belongs to the sigma-70 factor family. ECF subfamily.</text>
</comment>
<evidence type="ECO:0000256" key="2">
    <source>
        <dbReference type="ARBA" id="ARBA00023015"/>
    </source>
</evidence>
<reference evidence="6" key="1">
    <citation type="journal article" date="2014" name="Int. J. Syst. Evol. Microbiol.">
        <title>Complete genome sequence of Corynebacterium casei LMG S-19264T (=DSM 44701T), isolated from a smear-ripened cheese.</title>
        <authorList>
            <consortium name="US DOE Joint Genome Institute (JGI-PGF)"/>
            <person name="Walter F."/>
            <person name="Albersmeier A."/>
            <person name="Kalinowski J."/>
            <person name="Ruckert C."/>
        </authorList>
    </citation>
    <scope>NUCLEOTIDE SEQUENCE</scope>
    <source>
        <strain evidence="6">CGMCC 1.12195</strain>
    </source>
</reference>
<protein>
    <submittedName>
        <fullName evidence="6">DNA-directed RNA polymerase sigma-70 factor</fullName>
    </submittedName>
</protein>
<dbReference type="SMART" id="SM00421">
    <property type="entry name" value="HTH_LUXR"/>
    <property type="match status" value="1"/>
</dbReference>
<dbReference type="InterPro" id="IPR013324">
    <property type="entry name" value="RNA_pol_sigma_r3/r4-like"/>
</dbReference>
<evidence type="ECO:0000256" key="3">
    <source>
        <dbReference type="ARBA" id="ARBA00023082"/>
    </source>
</evidence>
<keyword evidence="2" id="KW-0805">Transcription regulation</keyword>
<dbReference type="Pfam" id="PF04542">
    <property type="entry name" value="Sigma70_r2"/>
    <property type="match status" value="1"/>
</dbReference>
<dbReference type="InterPro" id="IPR013325">
    <property type="entry name" value="RNA_pol_sigma_r2"/>
</dbReference>
<dbReference type="GO" id="GO:0003677">
    <property type="term" value="F:DNA binding"/>
    <property type="evidence" value="ECO:0007669"/>
    <property type="project" value="InterPro"/>
</dbReference>
<organism evidence="6 7">
    <name type="scientific">Parapedobacter pyrenivorans</name>
    <dbReference type="NCBI Taxonomy" id="1305674"/>
    <lineage>
        <taxon>Bacteria</taxon>
        <taxon>Pseudomonadati</taxon>
        <taxon>Bacteroidota</taxon>
        <taxon>Sphingobacteriia</taxon>
        <taxon>Sphingobacteriales</taxon>
        <taxon>Sphingobacteriaceae</taxon>
        <taxon>Parapedobacter</taxon>
    </lineage>
</organism>
<dbReference type="NCBIfam" id="TIGR02985">
    <property type="entry name" value="Sig70_bacteroi1"/>
    <property type="match status" value="1"/>
</dbReference>
<dbReference type="SUPFAM" id="SSF88659">
    <property type="entry name" value="Sigma3 and sigma4 domains of RNA polymerase sigma factors"/>
    <property type="match status" value="1"/>
</dbReference>
<accession>A0A917HQC0</accession>
<comment type="caution">
    <text evidence="6">The sequence shown here is derived from an EMBL/GenBank/DDBJ whole genome shotgun (WGS) entry which is preliminary data.</text>
</comment>
<evidence type="ECO:0000259" key="5">
    <source>
        <dbReference type="SMART" id="SM00421"/>
    </source>
</evidence>
<keyword evidence="6" id="KW-0240">DNA-directed RNA polymerase</keyword>
<dbReference type="Gene3D" id="1.10.1740.10">
    <property type="match status" value="1"/>
</dbReference>
<dbReference type="InterPro" id="IPR014284">
    <property type="entry name" value="RNA_pol_sigma-70_dom"/>
</dbReference>
<sequence>MIFHGFLLIFTLLKAKKTMETLKNLSDTELIHLLNRDHRGAFTEIYTRYWDKLLAVCINRLGDEQEAEECVQDVFTSLWLRRADVVVKHTLNTYLGAAIKYQVIKRLDLRYLKRTQLAGEVTDESTVDSPELALFEKELMARIETTVQALPEKCRMVYRLSRDEGKSNKEIAAELGISEKTVEGHITRALSDIRNNLSAVAPAIIVSHWIHSFKLVVWLSVC</sequence>
<dbReference type="AlphaFoldDB" id="A0A917HQC0"/>
<evidence type="ECO:0000256" key="1">
    <source>
        <dbReference type="ARBA" id="ARBA00010641"/>
    </source>
</evidence>
<proteinExistence type="inferred from homology"/>
<dbReference type="InterPro" id="IPR007627">
    <property type="entry name" value="RNA_pol_sigma70_r2"/>
</dbReference>
<evidence type="ECO:0000256" key="4">
    <source>
        <dbReference type="ARBA" id="ARBA00023163"/>
    </source>
</evidence>
<keyword evidence="3" id="KW-0731">Sigma factor</keyword>
<dbReference type="Gene3D" id="1.10.10.10">
    <property type="entry name" value="Winged helix-like DNA-binding domain superfamily/Winged helix DNA-binding domain"/>
    <property type="match status" value="1"/>
</dbReference>
<dbReference type="SUPFAM" id="SSF88946">
    <property type="entry name" value="Sigma2 domain of RNA polymerase sigma factors"/>
    <property type="match status" value="1"/>
</dbReference>
<dbReference type="InterPro" id="IPR000792">
    <property type="entry name" value="Tscrpt_reg_LuxR_C"/>
</dbReference>
<dbReference type="InterPro" id="IPR036388">
    <property type="entry name" value="WH-like_DNA-bd_sf"/>
</dbReference>
<name>A0A917HQC0_9SPHI</name>
<dbReference type="InterPro" id="IPR013249">
    <property type="entry name" value="RNA_pol_sigma70_r4_t2"/>
</dbReference>
<dbReference type="GO" id="GO:0000428">
    <property type="term" value="C:DNA-directed RNA polymerase complex"/>
    <property type="evidence" value="ECO:0007669"/>
    <property type="project" value="UniProtKB-KW"/>
</dbReference>
<dbReference type="PANTHER" id="PTHR43133:SF46">
    <property type="entry name" value="RNA POLYMERASE SIGMA-70 FACTOR ECF SUBFAMILY"/>
    <property type="match status" value="1"/>
</dbReference>
<keyword evidence="7" id="KW-1185">Reference proteome</keyword>
<feature type="domain" description="HTH luxR-type" evidence="5">
    <location>
        <begin position="157"/>
        <end position="203"/>
    </location>
</feature>
<keyword evidence="4" id="KW-0804">Transcription</keyword>
<dbReference type="InterPro" id="IPR014327">
    <property type="entry name" value="RNA_pol_sigma70_bacteroid"/>
</dbReference>
<dbReference type="InterPro" id="IPR039425">
    <property type="entry name" value="RNA_pol_sigma-70-like"/>
</dbReference>
<dbReference type="GO" id="GO:0016987">
    <property type="term" value="F:sigma factor activity"/>
    <property type="evidence" value="ECO:0007669"/>
    <property type="project" value="UniProtKB-KW"/>
</dbReference>
<dbReference type="Proteomes" id="UP000660862">
    <property type="component" value="Unassembled WGS sequence"/>
</dbReference>
<dbReference type="PANTHER" id="PTHR43133">
    <property type="entry name" value="RNA POLYMERASE ECF-TYPE SIGMA FACTO"/>
    <property type="match status" value="1"/>
</dbReference>
<dbReference type="GO" id="GO:0006352">
    <property type="term" value="P:DNA-templated transcription initiation"/>
    <property type="evidence" value="ECO:0007669"/>
    <property type="project" value="InterPro"/>
</dbReference>